<proteinExistence type="predicted"/>
<evidence type="ECO:0000313" key="2">
    <source>
        <dbReference type="Proteomes" id="UP000270046"/>
    </source>
</evidence>
<organism evidence="1 2">
    <name type="scientific">Mucilaginibacter celer</name>
    <dbReference type="NCBI Taxonomy" id="2305508"/>
    <lineage>
        <taxon>Bacteria</taxon>
        <taxon>Pseudomonadati</taxon>
        <taxon>Bacteroidota</taxon>
        <taxon>Sphingobacteriia</taxon>
        <taxon>Sphingobacteriales</taxon>
        <taxon>Sphingobacteriaceae</taxon>
        <taxon>Mucilaginibacter</taxon>
    </lineage>
</organism>
<dbReference type="EMBL" id="CP032869">
    <property type="protein sequence ID" value="AYL96668.1"/>
    <property type="molecule type" value="Genomic_DNA"/>
</dbReference>
<dbReference type="OrthoDB" id="1691135at2"/>
<dbReference type="AlphaFoldDB" id="A0A494VZC2"/>
<accession>A0A494VZC2</accession>
<name>A0A494VZC2_9SPHI</name>
<protein>
    <submittedName>
        <fullName evidence="1">Uncharacterized protein</fullName>
    </submittedName>
</protein>
<evidence type="ECO:0000313" key="1">
    <source>
        <dbReference type="EMBL" id="AYL96668.1"/>
    </source>
</evidence>
<reference evidence="1 2" key="1">
    <citation type="submission" date="2018-10" db="EMBL/GenBank/DDBJ databases">
        <title>Genome sequencing of Mucilaginibacter sp. HYN0043.</title>
        <authorList>
            <person name="Kim M."/>
            <person name="Yi H."/>
        </authorList>
    </citation>
    <scope>NUCLEOTIDE SEQUENCE [LARGE SCALE GENOMIC DNA]</scope>
    <source>
        <strain evidence="1 2">HYN0043</strain>
    </source>
</reference>
<sequence length="147" mass="16494">MEIVKYRDWVFEADSVVNETLYQTVETPGTQSCACEDCQYFESIAAELYPDDVKQLFKQLGIDIKKNFDVSSFGGGQMGNAFNGQFHFKGGLIEGPDCYQLTEFGGYQVNLLPVSDNFKIGFTKMASQSFFTGEADIIKIEFMARVP</sequence>
<keyword evidence="2" id="KW-1185">Reference proteome</keyword>
<dbReference type="KEGG" id="muh:HYN43_015765"/>
<dbReference type="Proteomes" id="UP000270046">
    <property type="component" value="Chromosome"/>
</dbReference>
<dbReference type="RefSeq" id="WP_119410262.1">
    <property type="nucleotide sequence ID" value="NZ_CP032869.1"/>
</dbReference>
<gene>
    <name evidence="1" type="ORF">HYN43_015765</name>
</gene>